<dbReference type="RefSeq" id="WP_069944848.1">
    <property type="nucleotide sequence ID" value="NZ_MIPW01000018.1"/>
</dbReference>
<dbReference type="Proteomes" id="UP000095392">
    <property type="component" value="Unassembled WGS sequence"/>
</dbReference>
<comment type="caution">
    <text evidence="2">The sequence shown here is derived from an EMBL/GenBank/DDBJ whole genome shotgun (WGS) entry which is preliminary data.</text>
</comment>
<accession>A0AB36FQB4</accession>
<keyword evidence="3" id="KW-1185">Reference proteome</keyword>
<keyword evidence="1" id="KW-1133">Transmembrane helix</keyword>
<dbReference type="EMBL" id="MIPY01000021">
    <property type="protein sequence ID" value="OES29029.1"/>
    <property type="molecule type" value="Genomic_DNA"/>
</dbReference>
<protein>
    <submittedName>
        <fullName evidence="2">Uncharacterized protein</fullName>
    </submittedName>
</protein>
<reference evidence="2 3" key="1">
    <citation type="submission" date="2016-09" db="EMBL/GenBank/DDBJ databases">
        <title>Draft Genome Sequence of four Alteromonas macleodii strains isolated from copper coupons and grown long-term at elevated copper levels.</title>
        <authorList>
            <person name="Cusick K."/>
            <person name="Dale J."/>
            <person name="Little B."/>
            <person name="Biffinger J."/>
        </authorList>
    </citation>
    <scope>NUCLEOTIDE SEQUENCE [LARGE SCALE GENOMIC DNA]</scope>
    <source>
        <strain evidence="2 3">KCP01</strain>
    </source>
</reference>
<proteinExistence type="predicted"/>
<evidence type="ECO:0000313" key="3">
    <source>
        <dbReference type="Proteomes" id="UP000095392"/>
    </source>
</evidence>
<feature type="transmembrane region" description="Helical" evidence="1">
    <location>
        <begin position="83"/>
        <end position="102"/>
    </location>
</feature>
<evidence type="ECO:0000313" key="2">
    <source>
        <dbReference type="EMBL" id="OES29029.1"/>
    </source>
</evidence>
<organism evidence="2 3">
    <name type="scientific">Alteromonas macleodii</name>
    <name type="common">Pseudoalteromonas macleodii</name>
    <dbReference type="NCBI Taxonomy" id="28108"/>
    <lineage>
        <taxon>Bacteria</taxon>
        <taxon>Pseudomonadati</taxon>
        <taxon>Pseudomonadota</taxon>
        <taxon>Gammaproteobacteria</taxon>
        <taxon>Alteromonadales</taxon>
        <taxon>Alteromonadaceae</taxon>
        <taxon>Alteromonas/Salinimonas group</taxon>
        <taxon>Alteromonas</taxon>
    </lineage>
</organism>
<keyword evidence="1" id="KW-0812">Transmembrane</keyword>
<dbReference type="AlphaFoldDB" id="A0AB36FQB4"/>
<evidence type="ECO:0000256" key="1">
    <source>
        <dbReference type="SAM" id="Phobius"/>
    </source>
</evidence>
<feature type="transmembrane region" description="Helical" evidence="1">
    <location>
        <begin position="45"/>
        <end position="63"/>
    </location>
</feature>
<name>A0AB36FQB4_ALTMA</name>
<feature type="transmembrane region" description="Helical" evidence="1">
    <location>
        <begin position="123"/>
        <end position="143"/>
    </location>
</feature>
<gene>
    <name evidence="2" type="ORF">BFV95_3292</name>
</gene>
<sequence>MSGFFKGLCKLPFLGRLIQSLNAYVADGEPYALVRFARVKNYLKLLKELCAAFVITLVVYFFFPGLLDKLGPGAFIRDSYADLLGFAIGVYALFFVIPERLITLIEKNKKAIGFGPEIIAAEMFYPLVVLTSSWAACFFLAPFEEIKFVLGVELFLVTYGFLLVLELLGGIYVSSVALVTLYKRKPNQRRPFKNRIKKE</sequence>
<keyword evidence="1" id="KW-0472">Membrane</keyword>
<feature type="transmembrane region" description="Helical" evidence="1">
    <location>
        <begin position="155"/>
        <end position="182"/>
    </location>
</feature>